<dbReference type="Gene3D" id="3.40.1210.10">
    <property type="entry name" value="Survival protein SurE-like phosphatase/nucleotidase"/>
    <property type="match status" value="1"/>
</dbReference>
<sequence length="246" mass="27025">MNLLLVNDDGIHSQALRQLALALAKQHRVTVVAPDREQSAVSHGINLWDPLFVKEVPLGEGIRAYSVTGKPADCTRLGLKNLTEEPVDLVISGPNYGINAGGDLLYSGTVSAALEAAMLHQKAIAVSAPREADMETVIQVFLDLLEQIDLEQDVRQVLNINIPALPRKKIKGVKWAPQGGAQWLDSYEERVAPDGRHYFWPLSQGGPRDPGKDNDYTWLKAGYVSLTPLQMFMTDPEGFSGKEFVL</sequence>
<reference evidence="9" key="2">
    <citation type="submission" date="2021-04" db="EMBL/GenBank/DDBJ databases">
        <authorList>
            <person name="Gilroy R."/>
        </authorList>
    </citation>
    <scope>NUCLEOTIDE SEQUENCE</scope>
    <source>
        <strain evidence="9">CHK185-1770</strain>
    </source>
</reference>
<dbReference type="PANTHER" id="PTHR30457">
    <property type="entry name" value="5'-NUCLEOTIDASE SURE"/>
    <property type="match status" value="1"/>
</dbReference>
<gene>
    <name evidence="7 9" type="primary">surE</name>
    <name evidence="9" type="ORF">H9710_05065</name>
</gene>
<comment type="catalytic activity">
    <reaction evidence="1 7">
        <text>a ribonucleoside 5'-phosphate + H2O = a ribonucleoside + phosphate</text>
        <dbReference type="Rhea" id="RHEA:12484"/>
        <dbReference type="ChEBI" id="CHEBI:15377"/>
        <dbReference type="ChEBI" id="CHEBI:18254"/>
        <dbReference type="ChEBI" id="CHEBI:43474"/>
        <dbReference type="ChEBI" id="CHEBI:58043"/>
        <dbReference type="EC" id="3.1.3.5"/>
    </reaction>
</comment>
<keyword evidence="4 7" id="KW-0479">Metal-binding</keyword>
<name>A0A9D2SEN5_9FIRM</name>
<reference evidence="9" key="1">
    <citation type="journal article" date="2021" name="PeerJ">
        <title>Extensive microbial diversity within the chicken gut microbiome revealed by metagenomics and culture.</title>
        <authorList>
            <person name="Gilroy R."/>
            <person name="Ravi A."/>
            <person name="Getino M."/>
            <person name="Pursley I."/>
            <person name="Horton D.L."/>
            <person name="Alikhan N.F."/>
            <person name="Baker D."/>
            <person name="Gharbi K."/>
            <person name="Hall N."/>
            <person name="Watson M."/>
            <person name="Adriaenssens E.M."/>
            <person name="Foster-Nyarko E."/>
            <person name="Jarju S."/>
            <person name="Secka A."/>
            <person name="Antonio M."/>
            <person name="Oren A."/>
            <person name="Chaudhuri R.R."/>
            <person name="La Ragione R."/>
            <person name="Hildebrand F."/>
            <person name="Pallen M.J."/>
        </authorList>
    </citation>
    <scope>NUCLEOTIDE SEQUENCE</scope>
    <source>
        <strain evidence="9">CHK185-1770</strain>
    </source>
</reference>
<feature type="binding site" evidence="7">
    <location>
        <position position="95"/>
    </location>
    <ligand>
        <name>a divalent metal cation</name>
        <dbReference type="ChEBI" id="CHEBI:60240"/>
    </ligand>
</feature>
<protein>
    <recommendedName>
        <fullName evidence="7">5'-nucleotidase SurE</fullName>
        <ecNumber evidence="7">3.1.3.5</ecNumber>
    </recommendedName>
    <alternativeName>
        <fullName evidence="7">Nucleoside 5'-monophosphate phosphohydrolase</fullName>
    </alternativeName>
</protein>
<dbReference type="PANTHER" id="PTHR30457:SF12">
    <property type="entry name" value="5'_3'-NUCLEOTIDASE SURE"/>
    <property type="match status" value="1"/>
</dbReference>
<keyword evidence="3 7" id="KW-0963">Cytoplasm</keyword>
<dbReference type="EC" id="3.1.3.5" evidence="7"/>
<organism evidence="9 10">
    <name type="scientific">Candidatus Acutalibacter pullicola</name>
    <dbReference type="NCBI Taxonomy" id="2838417"/>
    <lineage>
        <taxon>Bacteria</taxon>
        <taxon>Bacillati</taxon>
        <taxon>Bacillota</taxon>
        <taxon>Clostridia</taxon>
        <taxon>Eubacteriales</taxon>
        <taxon>Acutalibacteraceae</taxon>
        <taxon>Acutalibacter</taxon>
    </lineage>
</organism>
<keyword evidence="6 7" id="KW-0378">Hydrolase</keyword>
<evidence type="ECO:0000256" key="5">
    <source>
        <dbReference type="ARBA" id="ARBA00022741"/>
    </source>
</evidence>
<evidence type="ECO:0000256" key="1">
    <source>
        <dbReference type="ARBA" id="ARBA00000815"/>
    </source>
</evidence>
<dbReference type="Proteomes" id="UP000826793">
    <property type="component" value="Unassembled WGS sequence"/>
</dbReference>
<dbReference type="GO" id="GO:0000166">
    <property type="term" value="F:nucleotide binding"/>
    <property type="evidence" value="ECO:0007669"/>
    <property type="project" value="UniProtKB-KW"/>
</dbReference>
<dbReference type="GO" id="GO:0046872">
    <property type="term" value="F:metal ion binding"/>
    <property type="evidence" value="ECO:0007669"/>
    <property type="project" value="UniProtKB-UniRule"/>
</dbReference>
<dbReference type="InterPro" id="IPR036523">
    <property type="entry name" value="SurE-like_sf"/>
</dbReference>
<feature type="binding site" evidence="7">
    <location>
        <position position="39"/>
    </location>
    <ligand>
        <name>a divalent metal cation</name>
        <dbReference type="ChEBI" id="CHEBI:60240"/>
    </ligand>
</feature>
<dbReference type="Pfam" id="PF01975">
    <property type="entry name" value="SurE"/>
    <property type="match status" value="1"/>
</dbReference>
<dbReference type="HAMAP" id="MF_00060">
    <property type="entry name" value="SurE"/>
    <property type="match status" value="1"/>
</dbReference>
<dbReference type="GO" id="GO:0008253">
    <property type="term" value="F:5'-nucleotidase activity"/>
    <property type="evidence" value="ECO:0007669"/>
    <property type="project" value="UniProtKB-UniRule"/>
</dbReference>
<dbReference type="InterPro" id="IPR002828">
    <property type="entry name" value="SurE-like_Pase/nucleotidase"/>
</dbReference>
<dbReference type="GO" id="GO:0004309">
    <property type="term" value="F:exopolyphosphatase activity"/>
    <property type="evidence" value="ECO:0007669"/>
    <property type="project" value="TreeGrafter"/>
</dbReference>
<comment type="similarity">
    <text evidence="2 7">Belongs to the SurE nucleotidase family.</text>
</comment>
<feature type="binding site" evidence="7">
    <location>
        <position position="8"/>
    </location>
    <ligand>
        <name>a divalent metal cation</name>
        <dbReference type="ChEBI" id="CHEBI:60240"/>
    </ligand>
</feature>
<dbReference type="InterPro" id="IPR030048">
    <property type="entry name" value="SurE"/>
</dbReference>
<comment type="subcellular location">
    <subcellularLocation>
        <location evidence="7">Cytoplasm</location>
    </subcellularLocation>
</comment>
<feature type="domain" description="Survival protein SurE-like phosphatase/nucleotidase" evidence="8">
    <location>
        <begin position="4"/>
        <end position="183"/>
    </location>
</feature>
<dbReference type="EMBL" id="DWXG01000039">
    <property type="protein sequence ID" value="HJB97935.1"/>
    <property type="molecule type" value="Genomic_DNA"/>
</dbReference>
<evidence type="ECO:0000256" key="2">
    <source>
        <dbReference type="ARBA" id="ARBA00011062"/>
    </source>
</evidence>
<dbReference type="AlphaFoldDB" id="A0A9D2SEN5"/>
<dbReference type="NCBIfam" id="TIGR00087">
    <property type="entry name" value="surE"/>
    <property type="match status" value="1"/>
</dbReference>
<comment type="caution">
    <text evidence="9">The sequence shown here is derived from an EMBL/GenBank/DDBJ whole genome shotgun (WGS) entry which is preliminary data.</text>
</comment>
<dbReference type="GO" id="GO:0008254">
    <property type="term" value="F:3'-nucleotidase activity"/>
    <property type="evidence" value="ECO:0007669"/>
    <property type="project" value="TreeGrafter"/>
</dbReference>
<feature type="binding site" evidence="7">
    <location>
        <position position="9"/>
    </location>
    <ligand>
        <name>a divalent metal cation</name>
        <dbReference type="ChEBI" id="CHEBI:60240"/>
    </ligand>
</feature>
<proteinExistence type="inferred from homology"/>
<evidence type="ECO:0000256" key="7">
    <source>
        <dbReference type="HAMAP-Rule" id="MF_00060"/>
    </source>
</evidence>
<dbReference type="SUPFAM" id="SSF64167">
    <property type="entry name" value="SurE-like"/>
    <property type="match status" value="1"/>
</dbReference>
<evidence type="ECO:0000313" key="10">
    <source>
        <dbReference type="Proteomes" id="UP000826793"/>
    </source>
</evidence>
<comment type="function">
    <text evidence="7">Nucleotidase that shows phosphatase activity on nucleoside 5'-monophosphates.</text>
</comment>
<comment type="cofactor">
    <cofactor evidence="7">
        <name>a divalent metal cation</name>
        <dbReference type="ChEBI" id="CHEBI:60240"/>
    </cofactor>
    <text evidence="7">Binds 1 divalent metal cation per subunit.</text>
</comment>
<accession>A0A9D2SEN5</accession>
<evidence type="ECO:0000259" key="8">
    <source>
        <dbReference type="Pfam" id="PF01975"/>
    </source>
</evidence>
<evidence type="ECO:0000256" key="4">
    <source>
        <dbReference type="ARBA" id="ARBA00022723"/>
    </source>
</evidence>
<keyword evidence="5 7" id="KW-0547">Nucleotide-binding</keyword>
<dbReference type="GO" id="GO:0005737">
    <property type="term" value="C:cytoplasm"/>
    <property type="evidence" value="ECO:0007669"/>
    <property type="project" value="UniProtKB-SubCell"/>
</dbReference>
<evidence type="ECO:0000256" key="3">
    <source>
        <dbReference type="ARBA" id="ARBA00022490"/>
    </source>
</evidence>
<evidence type="ECO:0000313" key="9">
    <source>
        <dbReference type="EMBL" id="HJB97935.1"/>
    </source>
</evidence>
<evidence type="ECO:0000256" key="6">
    <source>
        <dbReference type="ARBA" id="ARBA00022801"/>
    </source>
</evidence>